<dbReference type="RefSeq" id="WP_201176369.1">
    <property type="nucleotide sequence ID" value="NZ_JAEPWM010000011.1"/>
</dbReference>
<evidence type="ECO:0000313" key="1">
    <source>
        <dbReference type="EMBL" id="MBK6008669.1"/>
    </source>
</evidence>
<protein>
    <submittedName>
        <fullName evidence="1">Uncharacterized protein</fullName>
    </submittedName>
</protein>
<dbReference type="InterPro" id="IPR056082">
    <property type="entry name" value="BilB-like"/>
</dbReference>
<name>A0A934TW32_9BURK</name>
<dbReference type="AlphaFoldDB" id="A0A934TW32"/>
<reference evidence="1" key="2">
    <citation type="submission" date="2021-01" db="EMBL/GenBank/DDBJ databases">
        <authorList>
            <person name="Kang M."/>
        </authorList>
    </citation>
    <scope>NUCLEOTIDE SEQUENCE</scope>
    <source>
        <strain evidence="1">KACC 17527</strain>
    </source>
</reference>
<evidence type="ECO:0000313" key="2">
    <source>
        <dbReference type="Proteomes" id="UP000630528"/>
    </source>
</evidence>
<accession>A0A934TW32</accession>
<dbReference type="Proteomes" id="UP000630528">
    <property type="component" value="Unassembled WGS sequence"/>
</dbReference>
<reference evidence="1" key="1">
    <citation type="journal article" date="2012" name="J. Microbiol. Biotechnol.">
        <title>Ramlibacter ginsenosidimutans sp. nov., with ginsenoside-converting activity.</title>
        <authorList>
            <person name="Wang L."/>
            <person name="An D.S."/>
            <person name="Kim S.G."/>
            <person name="Jin F.X."/>
            <person name="Kim S.C."/>
            <person name="Lee S.T."/>
            <person name="Im W.T."/>
        </authorList>
    </citation>
    <scope>NUCLEOTIDE SEQUENCE</scope>
    <source>
        <strain evidence="1">KACC 17527</strain>
    </source>
</reference>
<proteinExistence type="predicted"/>
<sequence>MADDRSPAERTLSAQLESPAFLIGVEQGRWFVQKFEFPHLYVRIHAVQGGSSFGHEFHLLCDGYPLPGPFVERWDFVQGRRPAAPSGHCFSPAFIDALKDWEQYPGQHGGIYRGWQRVAADHGGRPWTEVRPDWAWNAQRNITFIMEHLFDVVDEQASYLARKTES</sequence>
<organism evidence="1 2">
    <name type="scientific">Ramlibacter ginsenosidimutans</name>
    <dbReference type="NCBI Taxonomy" id="502333"/>
    <lineage>
        <taxon>Bacteria</taxon>
        <taxon>Pseudomonadati</taxon>
        <taxon>Pseudomonadota</taxon>
        <taxon>Betaproteobacteria</taxon>
        <taxon>Burkholderiales</taxon>
        <taxon>Comamonadaceae</taxon>
        <taxon>Ramlibacter</taxon>
    </lineage>
</organism>
<dbReference type="EMBL" id="JAEPWM010000011">
    <property type="protein sequence ID" value="MBK6008669.1"/>
    <property type="molecule type" value="Genomic_DNA"/>
</dbReference>
<dbReference type="Pfam" id="PF24702">
    <property type="entry name" value="DUF7665"/>
    <property type="match status" value="1"/>
</dbReference>
<comment type="caution">
    <text evidence="1">The sequence shown here is derived from an EMBL/GenBank/DDBJ whole genome shotgun (WGS) entry which is preliminary data.</text>
</comment>
<gene>
    <name evidence="1" type="ORF">JJB11_21420</name>
</gene>
<keyword evidence="2" id="KW-1185">Reference proteome</keyword>